<feature type="domain" description="Carbohydrate kinase FGGY N-terminal" evidence="3">
    <location>
        <begin position="125"/>
        <end position="341"/>
    </location>
</feature>
<keyword evidence="6" id="KW-1185">Reference proteome</keyword>
<dbReference type="SUPFAM" id="SSF53067">
    <property type="entry name" value="Actin-like ATPase domain"/>
    <property type="match status" value="2"/>
</dbReference>
<comment type="caution">
    <text evidence="5">The sequence shown here is derived from an EMBL/GenBank/DDBJ whole genome shotgun (WGS) entry which is preliminary data.</text>
</comment>
<dbReference type="InterPro" id="IPR050406">
    <property type="entry name" value="FGGY_Carb_Kinase"/>
</dbReference>
<keyword evidence="1" id="KW-0808">Transferase</keyword>
<dbReference type="PANTHER" id="PTHR43095">
    <property type="entry name" value="SUGAR KINASE"/>
    <property type="match status" value="1"/>
</dbReference>
<feature type="domain" description="Carbohydrate kinase FGGY C-terminal" evidence="4">
    <location>
        <begin position="351"/>
        <end position="533"/>
    </location>
</feature>
<dbReference type="PANTHER" id="PTHR43095:SF2">
    <property type="entry name" value="GLUCONOKINASE"/>
    <property type="match status" value="1"/>
</dbReference>
<evidence type="ECO:0000256" key="1">
    <source>
        <dbReference type="ARBA" id="ARBA00022679"/>
    </source>
</evidence>
<dbReference type="OrthoDB" id="1728974at2759"/>
<dbReference type="AlphaFoldDB" id="A0A8K1CBP2"/>
<accession>A0A8K1CBP2</accession>
<evidence type="ECO:0000313" key="6">
    <source>
        <dbReference type="Proteomes" id="UP000794436"/>
    </source>
</evidence>
<keyword evidence="2" id="KW-0418">Kinase</keyword>
<sequence>MTTKSAAIGAVAATAALVGGYAVYAQHQRQQKVLEVALAGAANVDAYRESALLIVVDVGSSSIRASCFALVGAATGRGFQGKKYCDGKSASGHKTRDSAAEGVEWVMLKGSLQQLKMDGIINSHGEADIHRIEKSVETVLDRVMEFVRAIGFSKHVRGVGFSTFAMNILGVDHKGKAVTPVYTYAGRRPSTAGYARQLRETLSNRGCLEEFHNRTGTVIHPAYAPAEFLRLHHEEPALLERVHKWQSISSYLLSKWMLAGDKALPMSFSEASWAGLLDFRQHQWDQPLLDLVHMDKAKMPELQDSSVPISGLRPAYIKRWPELANRPFFLGIGDGAAANIGSKAINSSRIAVTVGTSAALRVVVKDSVMANHKVPKGLWCYRIGKEHVMLGGALNDGGSVFQFFHQTLQLSFDEIDEKLPTLRPAHHGLTVLPFLSGERAPGWHDEATCTIMGINKWTKPVDLLQAGMEAVALRIALVFSLLAEYADSDAAVIASGTALTSSKTWRQMLADCIGRELAMETHATEATSRGVAVFIGTYLGLHSFEDSGKLASNHLVHAKPNVAAHAAYLDARQAQESLYRKLYVD</sequence>
<evidence type="ECO:0000259" key="3">
    <source>
        <dbReference type="Pfam" id="PF00370"/>
    </source>
</evidence>
<dbReference type="GO" id="GO:0005975">
    <property type="term" value="P:carbohydrate metabolic process"/>
    <property type="evidence" value="ECO:0007669"/>
    <property type="project" value="InterPro"/>
</dbReference>
<proteinExistence type="predicted"/>
<dbReference type="InterPro" id="IPR018484">
    <property type="entry name" value="FGGY_N"/>
</dbReference>
<evidence type="ECO:0000313" key="5">
    <source>
        <dbReference type="EMBL" id="TMW60366.1"/>
    </source>
</evidence>
<evidence type="ECO:0008006" key="7">
    <source>
        <dbReference type="Google" id="ProtNLM"/>
    </source>
</evidence>
<dbReference type="Pfam" id="PF00370">
    <property type="entry name" value="FGGY_N"/>
    <property type="match status" value="1"/>
</dbReference>
<dbReference type="InterPro" id="IPR018485">
    <property type="entry name" value="FGGY_C"/>
</dbReference>
<dbReference type="CDD" id="cd07770">
    <property type="entry name" value="ASKHA_NBD_FGGY_GntK"/>
    <property type="match status" value="1"/>
</dbReference>
<dbReference type="Proteomes" id="UP000794436">
    <property type="component" value="Unassembled WGS sequence"/>
</dbReference>
<dbReference type="Gene3D" id="3.30.420.40">
    <property type="match status" value="2"/>
</dbReference>
<name>A0A8K1CBP2_PYTOL</name>
<reference evidence="5" key="1">
    <citation type="submission" date="2019-03" db="EMBL/GenBank/DDBJ databases">
        <title>Long read genome sequence of the mycoparasitic Pythium oligandrum ATCC 38472 isolated from sugarbeet rhizosphere.</title>
        <authorList>
            <person name="Gaulin E."/>
        </authorList>
    </citation>
    <scope>NUCLEOTIDE SEQUENCE</scope>
    <source>
        <strain evidence="5">ATCC 38472_TT</strain>
    </source>
</reference>
<dbReference type="EMBL" id="SPLM01000108">
    <property type="protein sequence ID" value="TMW60366.1"/>
    <property type="molecule type" value="Genomic_DNA"/>
</dbReference>
<gene>
    <name evidence="5" type="ORF">Poli38472_000408</name>
</gene>
<evidence type="ECO:0000259" key="4">
    <source>
        <dbReference type="Pfam" id="PF02782"/>
    </source>
</evidence>
<dbReference type="InterPro" id="IPR043129">
    <property type="entry name" value="ATPase_NBD"/>
</dbReference>
<evidence type="ECO:0000256" key="2">
    <source>
        <dbReference type="ARBA" id="ARBA00022777"/>
    </source>
</evidence>
<organism evidence="5 6">
    <name type="scientific">Pythium oligandrum</name>
    <name type="common">Mycoparasitic fungus</name>
    <dbReference type="NCBI Taxonomy" id="41045"/>
    <lineage>
        <taxon>Eukaryota</taxon>
        <taxon>Sar</taxon>
        <taxon>Stramenopiles</taxon>
        <taxon>Oomycota</taxon>
        <taxon>Peronosporomycetes</taxon>
        <taxon>Pythiales</taxon>
        <taxon>Pythiaceae</taxon>
        <taxon>Pythium</taxon>
    </lineage>
</organism>
<dbReference type="Pfam" id="PF02782">
    <property type="entry name" value="FGGY_C"/>
    <property type="match status" value="1"/>
</dbReference>
<dbReference type="GO" id="GO:0016301">
    <property type="term" value="F:kinase activity"/>
    <property type="evidence" value="ECO:0007669"/>
    <property type="project" value="UniProtKB-KW"/>
</dbReference>
<protein>
    <recommendedName>
        <fullName evidence="7">Xylulokinase</fullName>
    </recommendedName>
</protein>